<proteinExistence type="predicted"/>
<dbReference type="RefSeq" id="WP_230066032.1">
    <property type="nucleotide sequence ID" value="NZ_BAABLL010000010.1"/>
</dbReference>
<dbReference type="Gene3D" id="3.90.1200.10">
    <property type="match status" value="1"/>
</dbReference>
<dbReference type="Proteomes" id="UP001595773">
    <property type="component" value="Unassembled WGS sequence"/>
</dbReference>
<dbReference type="InterPro" id="IPR002575">
    <property type="entry name" value="Aminoglycoside_PTrfase"/>
</dbReference>
<dbReference type="Pfam" id="PF01636">
    <property type="entry name" value="APH"/>
    <property type="match status" value="1"/>
</dbReference>
<protein>
    <submittedName>
        <fullName evidence="2">Phosphotransferase family protein</fullName>
    </submittedName>
</protein>
<evidence type="ECO:0000313" key="3">
    <source>
        <dbReference type="Proteomes" id="UP001595773"/>
    </source>
</evidence>
<comment type="caution">
    <text evidence="2">The sequence shown here is derived from an EMBL/GenBank/DDBJ whole genome shotgun (WGS) entry which is preliminary data.</text>
</comment>
<gene>
    <name evidence="2" type="ORF">ACFOW9_14075</name>
</gene>
<dbReference type="EMBL" id="JBHSCQ010000022">
    <property type="protein sequence ID" value="MFC4266732.1"/>
    <property type="molecule type" value="Genomic_DNA"/>
</dbReference>
<dbReference type="InterPro" id="IPR011009">
    <property type="entry name" value="Kinase-like_dom_sf"/>
</dbReference>
<keyword evidence="3" id="KW-1185">Reference proteome</keyword>
<feature type="domain" description="Aminoglycoside phosphotransferase" evidence="1">
    <location>
        <begin position="44"/>
        <end position="235"/>
    </location>
</feature>
<dbReference type="PROSITE" id="PS00109">
    <property type="entry name" value="PROTEIN_KINASE_TYR"/>
    <property type="match status" value="1"/>
</dbReference>
<dbReference type="InterPro" id="IPR008266">
    <property type="entry name" value="Tyr_kinase_AS"/>
</dbReference>
<evidence type="ECO:0000313" key="2">
    <source>
        <dbReference type="EMBL" id="MFC4266732.1"/>
    </source>
</evidence>
<name>A0ABV8R3Z0_9MICC</name>
<organism evidence="2 3">
    <name type="scientific">Arthrobacter cryoconiti</name>
    <dbReference type="NCBI Taxonomy" id="748907"/>
    <lineage>
        <taxon>Bacteria</taxon>
        <taxon>Bacillati</taxon>
        <taxon>Actinomycetota</taxon>
        <taxon>Actinomycetes</taxon>
        <taxon>Micrococcales</taxon>
        <taxon>Micrococcaceae</taxon>
        <taxon>Arthrobacter</taxon>
    </lineage>
</organism>
<accession>A0ABV8R3Z0</accession>
<sequence>MNTRMGWLELPPNVRTGVEELLGERVIEAATQSGGFSPGSADRVRLASGRRVFVKAVSSEVNLDSALLHRREAIITAALPPGVPAPDLLGIYDDGIWVALALADVDGSHPRRPWADAQASSVLTALEEIGAVPLPPGLELARSEVTLRRAFMGWEKLHKHPLDSLDSWADSNLELLIQLARRGTAAMAGESLVHGDLRADNILLTTQGVMLIDWPHANRGAPWLDCLSVLIDVNTDHPPGHAQSMVARSRILAGVDPRDVTGVLAGWAGYYLEMSRREPPPGIDSLRSFQRKVADALIRWLRQRLGNSPGDGAESGVATG</sequence>
<dbReference type="SUPFAM" id="SSF56112">
    <property type="entry name" value="Protein kinase-like (PK-like)"/>
    <property type="match status" value="1"/>
</dbReference>
<evidence type="ECO:0000259" key="1">
    <source>
        <dbReference type="Pfam" id="PF01636"/>
    </source>
</evidence>
<reference evidence="3" key="1">
    <citation type="journal article" date="2019" name="Int. J. Syst. Evol. Microbiol.">
        <title>The Global Catalogue of Microorganisms (GCM) 10K type strain sequencing project: providing services to taxonomists for standard genome sequencing and annotation.</title>
        <authorList>
            <consortium name="The Broad Institute Genomics Platform"/>
            <consortium name="The Broad Institute Genome Sequencing Center for Infectious Disease"/>
            <person name="Wu L."/>
            <person name="Ma J."/>
        </authorList>
    </citation>
    <scope>NUCLEOTIDE SEQUENCE [LARGE SCALE GENOMIC DNA]</scope>
    <source>
        <strain evidence="3">CGMCC 1.10698</strain>
    </source>
</reference>